<feature type="chain" id="PRO_5004064059" evidence="2">
    <location>
        <begin position="19"/>
        <end position="302"/>
    </location>
</feature>
<proteinExistence type="predicted"/>
<feature type="region of interest" description="Disordered" evidence="1">
    <location>
        <begin position="26"/>
        <end position="302"/>
    </location>
</feature>
<evidence type="ECO:0000313" key="3">
    <source>
        <dbReference type="EMBL" id="CCO36646.1"/>
    </source>
</evidence>
<feature type="signal peptide" evidence="2">
    <location>
        <begin position="1"/>
        <end position="18"/>
    </location>
</feature>
<organism evidence="3 4">
    <name type="scientific">Thanatephorus cucumeris (strain AG1-IB / isolate 7/3/14)</name>
    <name type="common">Lettuce bottom rot fungus</name>
    <name type="synonym">Rhizoctonia solani</name>
    <dbReference type="NCBI Taxonomy" id="1108050"/>
    <lineage>
        <taxon>Eukaryota</taxon>
        <taxon>Fungi</taxon>
        <taxon>Dikarya</taxon>
        <taxon>Basidiomycota</taxon>
        <taxon>Agaricomycotina</taxon>
        <taxon>Agaricomycetes</taxon>
        <taxon>Cantharellales</taxon>
        <taxon>Ceratobasidiaceae</taxon>
        <taxon>Rhizoctonia</taxon>
        <taxon>Rhizoctonia solani AG-1</taxon>
    </lineage>
</organism>
<reference evidence="3 4" key="1">
    <citation type="journal article" date="2013" name="J. Biotechnol.">
        <title>Establishment and interpretation of the genome sequence of the phytopathogenic fungus Rhizoctonia solani AG1-IB isolate 7/3/14.</title>
        <authorList>
            <person name="Wibberg D.W."/>
            <person name="Jelonek L.J."/>
            <person name="Rupp O.R."/>
            <person name="Hennig M.H."/>
            <person name="Eikmeyer F.E."/>
            <person name="Goesmann A.G."/>
            <person name="Hartmann A.H."/>
            <person name="Borriss R.B."/>
            <person name="Grosch R.G."/>
            <person name="Puehler A.P."/>
            <person name="Schlueter A.S."/>
        </authorList>
    </citation>
    <scope>NUCLEOTIDE SEQUENCE [LARGE SCALE GENOMIC DNA]</scope>
    <source>
        <strain evidence="4">AG1-IB / isolate 7/3/14</strain>
    </source>
</reference>
<accession>M5CB55</accession>
<feature type="compositionally biased region" description="Low complexity" evidence="1">
    <location>
        <begin position="57"/>
        <end position="74"/>
    </location>
</feature>
<sequence>MHSKALSFLVAFFGLTAAAPIMPSGHGSGISPQLTGSMSGRPPRPTDASSAPTRPFSGTPPTFSGMPSGSFSGTPSPPSGVPQAPSSFEAKAFNTHPGSETPYEPSGAFSGLPPTGTGALPANPAISPHPSGLNGLPASDLPSFSGVESIPWSVPTGPTPEISSLPTQSPVQARAEPSSPPGSFTGHLPEPTGGFSGIPPFQSGSHRGPWESGSLPIPSGLPPNGAPSSTPESLIQARAEPSPSVIPDGSRPPRPSGAPSFSGAPPTFSGAPSNYTGRPSGFSSRPAGTGVPPTPSQSVDAA</sequence>
<dbReference type="AlphaFoldDB" id="M5CB55"/>
<dbReference type="EMBL" id="CAOJ01016258">
    <property type="protein sequence ID" value="CCO36646.1"/>
    <property type="molecule type" value="Genomic_DNA"/>
</dbReference>
<evidence type="ECO:0000256" key="1">
    <source>
        <dbReference type="SAM" id="MobiDB-lite"/>
    </source>
</evidence>
<evidence type="ECO:0000313" key="4">
    <source>
        <dbReference type="Proteomes" id="UP000012065"/>
    </source>
</evidence>
<gene>
    <name evidence="3" type="ORF">BN14_10788</name>
</gene>
<dbReference type="HOGENOM" id="CLU_874873_0_0_1"/>
<feature type="compositionally biased region" description="Low complexity" evidence="1">
    <location>
        <begin position="257"/>
        <end position="266"/>
    </location>
</feature>
<feature type="compositionally biased region" description="Polar residues" evidence="1">
    <location>
        <begin position="270"/>
        <end position="283"/>
    </location>
</feature>
<dbReference type="Proteomes" id="UP000012065">
    <property type="component" value="Unassembled WGS sequence"/>
</dbReference>
<evidence type="ECO:0000256" key="2">
    <source>
        <dbReference type="SAM" id="SignalP"/>
    </source>
</evidence>
<comment type="caution">
    <text evidence="3">The sequence shown here is derived from an EMBL/GenBank/DDBJ whole genome shotgun (WGS) entry which is preliminary data.</text>
</comment>
<protein>
    <submittedName>
        <fullName evidence="3">Uncharacterized protein</fullName>
    </submittedName>
</protein>
<keyword evidence="2" id="KW-0732">Signal</keyword>
<name>M5CB55_THACB</name>
<feature type="compositionally biased region" description="Polar residues" evidence="1">
    <location>
        <begin position="161"/>
        <end position="171"/>
    </location>
</feature>